<dbReference type="Proteomes" id="UP000050437">
    <property type="component" value="Unassembled WGS sequence"/>
</dbReference>
<gene>
    <name evidence="3" type="ORF">HB13667_25980</name>
</gene>
<name>A0A0P7CRN4_PSEPU</name>
<dbReference type="AlphaFoldDB" id="A0A0P7CRN4"/>
<dbReference type="Gene3D" id="1.10.1200.20">
    <property type="entry name" value="Colicin E immunity protein"/>
    <property type="match status" value="1"/>
</dbReference>
<comment type="similarity">
    <text evidence="1">Belongs to the colicins ColE2/ColE8/ColE9 and pyocins S1/S2 family.</text>
</comment>
<dbReference type="PRINTS" id="PR01299">
    <property type="entry name" value="PYOCIN"/>
</dbReference>
<dbReference type="InterPro" id="IPR035900">
    <property type="entry name" value="Colicin_E_sf"/>
</dbReference>
<dbReference type="GO" id="GO:0030153">
    <property type="term" value="P:bacteriocin immunity"/>
    <property type="evidence" value="ECO:0007669"/>
    <property type="project" value="UniProtKB-KW"/>
</dbReference>
<protein>
    <submittedName>
        <fullName evidence="3">Colicin immunity protein</fullName>
    </submittedName>
</protein>
<evidence type="ECO:0000313" key="4">
    <source>
        <dbReference type="Proteomes" id="UP000050437"/>
    </source>
</evidence>
<dbReference type="RefSeq" id="WP_015268645.1">
    <property type="nucleotide sequence ID" value="NZ_LKKS01000134.1"/>
</dbReference>
<proteinExistence type="inferred from homology"/>
<keyword evidence="2" id="KW-0079">Bacteriocin immunity</keyword>
<dbReference type="EMBL" id="LKKS01000134">
    <property type="protein sequence ID" value="KPM58920.1"/>
    <property type="molecule type" value="Genomic_DNA"/>
</dbReference>
<evidence type="ECO:0000256" key="2">
    <source>
        <dbReference type="ARBA" id="ARBA00023025"/>
    </source>
</evidence>
<dbReference type="GO" id="GO:0015643">
    <property type="term" value="F:toxic substance binding"/>
    <property type="evidence" value="ECO:0007669"/>
    <property type="project" value="InterPro"/>
</dbReference>
<dbReference type="GeneID" id="92663051"/>
<sequence>MNDSISDIKETDFLEFVKKIYIVDYPSDEAHRSAVEKFEQLSEHPAGSDLLFYPEEGKDSPEQIVAEVKAWRAANGKPGFAQP</sequence>
<evidence type="ECO:0000256" key="1">
    <source>
        <dbReference type="ARBA" id="ARBA00009346"/>
    </source>
</evidence>
<reference evidence="3 4" key="1">
    <citation type="submission" date="2015-10" db="EMBL/GenBank/DDBJ databases">
        <title>Pseudomonas putida clinical strains.</title>
        <authorList>
            <person name="Molina L."/>
            <person name="Udaondo Z."/>
        </authorList>
    </citation>
    <scope>NUCLEOTIDE SEQUENCE [LARGE SCALE GENOMIC DNA]</scope>
    <source>
        <strain evidence="3 4">HB13667</strain>
    </source>
</reference>
<accession>A0A0P7CRN4</accession>
<dbReference type="Pfam" id="PF01320">
    <property type="entry name" value="Colicin_Pyocin"/>
    <property type="match status" value="1"/>
</dbReference>
<evidence type="ECO:0000313" key="3">
    <source>
        <dbReference type="EMBL" id="KPM58920.1"/>
    </source>
</evidence>
<comment type="caution">
    <text evidence="3">The sequence shown here is derived from an EMBL/GenBank/DDBJ whole genome shotgun (WGS) entry which is preliminary data.</text>
</comment>
<dbReference type="InterPro" id="IPR000290">
    <property type="entry name" value="Colicin_pyocin"/>
</dbReference>
<organism evidence="3 4">
    <name type="scientific">Pseudomonas putida</name>
    <name type="common">Arthrobacter siderocapsulatus</name>
    <dbReference type="NCBI Taxonomy" id="303"/>
    <lineage>
        <taxon>Bacteria</taxon>
        <taxon>Pseudomonadati</taxon>
        <taxon>Pseudomonadota</taxon>
        <taxon>Gammaproteobacteria</taxon>
        <taxon>Pseudomonadales</taxon>
        <taxon>Pseudomonadaceae</taxon>
        <taxon>Pseudomonas</taxon>
    </lineage>
</organism>
<dbReference type="SUPFAM" id="SSF47345">
    <property type="entry name" value="Colicin E immunity proteins"/>
    <property type="match status" value="1"/>
</dbReference>
<dbReference type="CDD" id="cd16363">
    <property type="entry name" value="Col_Im_like"/>
    <property type="match status" value="1"/>
</dbReference>